<dbReference type="OrthoDB" id="10460085at2759"/>
<gene>
    <name evidence="1" type="ORF">CAEBREN_15031</name>
</gene>
<keyword evidence="2" id="KW-1185">Reference proteome</keyword>
<organism evidence="2">
    <name type="scientific">Caenorhabditis brenneri</name>
    <name type="common">Nematode worm</name>
    <dbReference type="NCBI Taxonomy" id="135651"/>
    <lineage>
        <taxon>Eukaryota</taxon>
        <taxon>Metazoa</taxon>
        <taxon>Ecdysozoa</taxon>
        <taxon>Nematoda</taxon>
        <taxon>Chromadorea</taxon>
        <taxon>Rhabditida</taxon>
        <taxon>Rhabditina</taxon>
        <taxon>Rhabditomorpha</taxon>
        <taxon>Rhabditoidea</taxon>
        <taxon>Rhabditidae</taxon>
        <taxon>Peloderinae</taxon>
        <taxon>Caenorhabditis</taxon>
    </lineage>
</organism>
<evidence type="ECO:0000313" key="2">
    <source>
        <dbReference type="Proteomes" id="UP000008068"/>
    </source>
</evidence>
<accession>G0MTU6</accession>
<dbReference type="InParanoid" id="G0MTU6"/>
<dbReference type="Proteomes" id="UP000008068">
    <property type="component" value="Unassembled WGS sequence"/>
</dbReference>
<protein>
    <submittedName>
        <fullName evidence="1">Uncharacterized protein</fullName>
    </submittedName>
</protein>
<reference evidence="2" key="1">
    <citation type="submission" date="2011-07" db="EMBL/GenBank/DDBJ databases">
        <authorList>
            <consortium name="Caenorhabditis brenneri Sequencing and Analysis Consortium"/>
            <person name="Wilson R.K."/>
        </authorList>
    </citation>
    <scope>NUCLEOTIDE SEQUENCE [LARGE SCALE GENOMIC DNA]</scope>
    <source>
        <strain evidence="2">PB2801</strain>
    </source>
</reference>
<dbReference type="EMBL" id="GL379811">
    <property type="protein sequence ID" value="EGT43565.1"/>
    <property type="molecule type" value="Genomic_DNA"/>
</dbReference>
<dbReference type="eggNOG" id="ENOG502TJST">
    <property type="taxonomic scope" value="Eukaryota"/>
</dbReference>
<sequence length="115" mass="13765">MYLDLRTFFLHFFGIEEERLEEGVWSEEFHDMKSLQQWDSISAKKKRYLFLSAARAQFMSKNGFHKCLREAITEIRTAVYTPPLHDKEFGTWSYRNRNAKKRIRIDEKTPSATPN</sequence>
<name>G0MTU6_CAEBE</name>
<dbReference type="AlphaFoldDB" id="G0MTU6"/>
<proteinExistence type="predicted"/>
<dbReference type="HOGENOM" id="CLU_2111049_0_0_1"/>
<evidence type="ECO:0000313" key="1">
    <source>
        <dbReference type="EMBL" id="EGT43565.1"/>
    </source>
</evidence>